<comment type="caution">
    <text evidence="1">The sequence shown here is derived from an EMBL/GenBank/DDBJ whole genome shotgun (WGS) entry which is preliminary data.</text>
</comment>
<accession>A0A9N9JTR3</accession>
<proteinExistence type="predicted"/>
<evidence type="ECO:0000313" key="1">
    <source>
        <dbReference type="EMBL" id="CAG8796827.1"/>
    </source>
</evidence>
<feature type="non-terminal residue" evidence="1">
    <location>
        <position position="64"/>
    </location>
</feature>
<dbReference type="Proteomes" id="UP000789759">
    <property type="component" value="Unassembled WGS sequence"/>
</dbReference>
<name>A0A9N9JTR3_9GLOM</name>
<protein>
    <submittedName>
        <fullName evidence="1">7158_t:CDS:1</fullName>
    </submittedName>
</protein>
<sequence length="64" mass="7078">SQHQCHASTLFCVLGMPASTESNTDHNVRKNKEGISIFNISNIAGMSASSRNAKANNWHIFKFK</sequence>
<dbReference type="AlphaFoldDB" id="A0A9N9JTR3"/>
<organism evidence="1 2">
    <name type="scientific">Cetraspora pellucida</name>
    <dbReference type="NCBI Taxonomy" id="1433469"/>
    <lineage>
        <taxon>Eukaryota</taxon>
        <taxon>Fungi</taxon>
        <taxon>Fungi incertae sedis</taxon>
        <taxon>Mucoromycota</taxon>
        <taxon>Glomeromycotina</taxon>
        <taxon>Glomeromycetes</taxon>
        <taxon>Diversisporales</taxon>
        <taxon>Gigasporaceae</taxon>
        <taxon>Cetraspora</taxon>
    </lineage>
</organism>
<keyword evidence="2" id="KW-1185">Reference proteome</keyword>
<dbReference type="EMBL" id="CAJVQA010029396">
    <property type="protein sequence ID" value="CAG8796827.1"/>
    <property type="molecule type" value="Genomic_DNA"/>
</dbReference>
<reference evidence="1" key="1">
    <citation type="submission" date="2021-06" db="EMBL/GenBank/DDBJ databases">
        <authorList>
            <person name="Kallberg Y."/>
            <person name="Tangrot J."/>
            <person name="Rosling A."/>
        </authorList>
    </citation>
    <scope>NUCLEOTIDE SEQUENCE</scope>
    <source>
        <strain evidence="1">FL966</strain>
    </source>
</reference>
<gene>
    <name evidence="1" type="ORF">CPELLU_LOCUS17394</name>
</gene>
<evidence type="ECO:0000313" key="2">
    <source>
        <dbReference type="Proteomes" id="UP000789759"/>
    </source>
</evidence>